<name>A0ABR3T1P6_9PEZI</name>
<feature type="transmembrane region" description="Helical" evidence="2">
    <location>
        <begin position="393"/>
        <end position="411"/>
    </location>
</feature>
<gene>
    <name evidence="3" type="ORF">SLS56_002864</name>
</gene>
<keyword evidence="2" id="KW-0472">Membrane</keyword>
<proteinExistence type="predicted"/>
<evidence type="ECO:0000313" key="4">
    <source>
        <dbReference type="Proteomes" id="UP001521116"/>
    </source>
</evidence>
<evidence type="ECO:0000313" key="3">
    <source>
        <dbReference type="EMBL" id="KAL1633479.1"/>
    </source>
</evidence>
<protein>
    <recommendedName>
        <fullName evidence="5">SH2 domain-containing protein</fullName>
    </recommendedName>
</protein>
<evidence type="ECO:0000256" key="1">
    <source>
        <dbReference type="SAM" id="MobiDB-lite"/>
    </source>
</evidence>
<organism evidence="3 4">
    <name type="scientific">Neofusicoccum ribis</name>
    <dbReference type="NCBI Taxonomy" id="45134"/>
    <lineage>
        <taxon>Eukaryota</taxon>
        <taxon>Fungi</taxon>
        <taxon>Dikarya</taxon>
        <taxon>Ascomycota</taxon>
        <taxon>Pezizomycotina</taxon>
        <taxon>Dothideomycetes</taxon>
        <taxon>Dothideomycetes incertae sedis</taxon>
        <taxon>Botryosphaeriales</taxon>
        <taxon>Botryosphaeriaceae</taxon>
        <taxon>Neofusicoccum</taxon>
    </lineage>
</organism>
<dbReference type="Proteomes" id="UP001521116">
    <property type="component" value="Unassembled WGS sequence"/>
</dbReference>
<evidence type="ECO:0000256" key="2">
    <source>
        <dbReference type="SAM" id="Phobius"/>
    </source>
</evidence>
<feature type="region of interest" description="Disordered" evidence="1">
    <location>
        <begin position="470"/>
        <end position="553"/>
    </location>
</feature>
<evidence type="ECO:0008006" key="5">
    <source>
        <dbReference type="Google" id="ProtNLM"/>
    </source>
</evidence>
<keyword evidence="2" id="KW-1133">Transmembrane helix</keyword>
<keyword evidence="2" id="KW-0812">Transmembrane</keyword>
<feature type="compositionally biased region" description="Basic and acidic residues" evidence="1">
    <location>
        <begin position="481"/>
        <end position="491"/>
    </location>
</feature>
<accession>A0ABR3T1P6</accession>
<sequence>MKTFAGIIHDDHVADWLDQRGPFCLRNPNRAAVGGIRILVCEQRESDPLTFPLSRDSYLRVERHFHLSPATLPYFKNNASSHTWRHNTAESRNELVLVVKPPSNAPTSSAGLSLSHDLTTGITTAFIYGHGLLSSSPASRPRPPPQAPHLRELLESCGPALWAHPLLLPALLLASSVERTQAFLQDELSARVAAVEAELFDPTAAVARRAAEKRRDLDALMAEVNEVAAEGVRAACVPAWQARFAGFLGEVLGEVEGLLPLSQGMAGEEETESVVEVREMMEQLAVAAADGEGVMAQLRARTELQMDALRNSLTQTTNLLTAHLAATATRDGASVKTIALLCTLFLPAIFVATNTPSNRQTLITTFTCSTHTNSTTTTTSTSSNPLLSKNLRTYWATTIPLTLLLLAFWLLHTRSTTRTFLHHAAAIRSGQDPLRPPAPPAYTASSTATAIAASTVAGVPGVPGVGGGAAGCGGGSSGSGNKEREQEEGRAARGRAPIGPVAHAVPPPPGSRGSVWPTGPSGVSAPEAVGVAATGARRGKRRGKREEDVEMSF</sequence>
<dbReference type="EMBL" id="JAJVDC020000021">
    <property type="protein sequence ID" value="KAL1633479.1"/>
    <property type="molecule type" value="Genomic_DNA"/>
</dbReference>
<comment type="caution">
    <text evidence="3">The sequence shown here is derived from an EMBL/GenBank/DDBJ whole genome shotgun (WGS) entry which is preliminary data.</text>
</comment>
<reference evidence="3 4" key="1">
    <citation type="submission" date="2024-02" db="EMBL/GenBank/DDBJ databases">
        <title>De novo assembly and annotation of 12 fungi associated with fruit tree decline syndrome in Ontario, Canada.</title>
        <authorList>
            <person name="Sulman M."/>
            <person name="Ellouze W."/>
            <person name="Ilyukhin E."/>
        </authorList>
    </citation>
    <scope>NUCLEOTIDE SEQUENCE [LARGE SCALE GENOMIC DNA]</scope>
    <source>
        <strain evidence="3 4">M1-105</strain>
    </source>
</reference>
<keyword evidence="4" id="KW-1185">Reference proteome</keyword>
<feature type="compositionally biased region" description="Low complexity" evidence="1">
    <location>
        <begin position="494"/>
        <end position="504"/>
    </location>
</feature>